<dbReference type="GO" id="GO:0010972">
    <property type="term" value="P:negative regulation of G2/M transition of mitotic cell cycle"/>
    <property type="evidence" value="ECO:0007669"/>
    <property type="project" value="TreeGrafter"/>
</dbReference>
<name>A0A165GT30_9BASI</name>
<dbReference type="STRING" id="1353952.A0A165GT30"/>
<protein>
    <submittedName>
        <fullName evidence="1">HCP-like protein</fullName>
    </submittedName>
</protein>
<dbReference type="EMBL" id="KV423951">
    <property type="protein sequence ID" value="KZT58439.1"/>
    <property type="molecule type" value="Genomic_DNA"/>
</dbReference>
<accession>A0A165GT30</accession>
<dbReference type="PANTHER" id="PTHR43628">
    <property type="entry name" value="ACTIVATOR OF C KINASE PROTEIN 1-RELATED"/>
    <property type="match status" value="1"/>
</dbReference>
<dbReference type="PANTHER" id="PTHR43628:SF1">
    <property type="entry name" value="CHITIN SYNTHASE REGULATORY FACTOR 2-RELATED"/>
    <property type="match status" value="1"/>
</dbReference>
<dbReference type="Pfam" id="PF08238">
    <property type="entry name" value="Sel1"/>
    <property type="match status" value="4"/>
</dbReference>
<organism evidence="1 2">
    <name type="scientific">Calocera cornea HHB12733</name>
    <dbReference type="NCBI Taxonomy" id="1353952"/>
    <lineage>
        <taxon>Eukaryota</taxon>
        <taxon>Fungi</taxon>
        <taxon>Dikarya</taxon>
        <taxon>Basidiomycota</taxon>
        <taxon>Agaricomycotina</taxon>
        <taxon>Dacrymycetes</taxon>
        <taxon>Dacrymycetales</taxon>
        <taxon>Dacrymycetaceae</taxon>
        <taxon>Calocera</taxon>
    </lineage>
</organism>
<dbReference type="SMART" id="SM00671">
    <property type="entry name" value="SEL1"/>
    <property type="match status" value="3"/>
</dbReference>
<dbReference type="InterPro" id="IPR006597">
    <property type="entry name" value="Sel1-like"/>
</dbReference>
<keyword evidence="2" id="KW-1185">Reference proteome</keyword>
<dbReference type="InterPro" id="IPR011990">
    <property type="entry name" value="TPR-like_helical_dom_sf"/>
</dbReference>
<dbReference type="AlphaFoldDB" id="A0A165GT30"/>
<dbReference type="SUPFAM" id="SSF81901">
    <property type="entry name" value="HCP-like"/>
    <property type="match status" value="1"/>
</dbReference>
<evidence type="ECO:0000313" key="1">
    <source>
        <dbReference type="EMBL" id="KZT58439.1"/>
    </source>
</evidence>
<gene>
    <name evidence="1" type="ORF">CALCODRAFT_468401</name>
</gene>
<dbReference type="Gene3D" id="1.25.40.10">
    <property type="entry name" value="Tetratricopeptide repeat domain"/>
    <property type="match status" value="1"/>
</dbReference>
<proteinExistence type="predicted"/>
<evidence type="ECO:0000313" key="2">
    <source>
        <dbReference type="Proteomes" id="UP000076842"/>
    </source>
</evidence>
<dbReference type="Proteomes" id="UP000076842">
    <property type="component" value="Unassembled WGS sequence"/>
</dbReference>
<dbReference type="GO" id="GO:0032153">
    <property type="term" value="C:cell division site"/>
    <property type="evidence" value="ECO:0007669"/>
    <property type="project" value="TreeGrafter"/>
</dbReference>
<dbReference type="InterPro" id="IPR052945">
    <property type="entry name" value="Mitotic_Regulator"/>
</dbReference>
<dbReference type="OrthoDB" id="2148946at2759"/>
<reference evidence="1 2" key="1">
    <citation type="journal article" date="2016" name="Mol. Biol. Evol.">
        <title>Comparative Genomics of Early-Diverging Mushroom-Forming Fungi Provides Insights into the Origins of Lignocellulose Decay Capabilities.</title>
        <authorList>
            <person name="Nagy L.G."/>
            <person name="Riley R."/>
            <person name="Tritt A."/>
            <person name="Adam C."/>
            <person name="Daum C."/>
            <person name="Floudas D."/>
            <person name="Sun H."/>
            <person name="Yadav J.S."/>
            <person name="Pangilinan J."/>
            <person name="Larsson K.H."/>
            <person name="Matsuura K."/>
            <person name="Barry K."/>
            <person name="Labutti K."/>
            <person name="Kuo R."/>
            <person name="Ohm R.A."/>
            <person name="Bhattacharya S.S."/>
            <person name="Shirouzu T."/>
            <person name="Yoshinaga Y."/>
            <person name="Martin F.M."/>
            <person name="Grigoriev I.V."/>
            <person name="Hibbett D.S."/>
        </authorList>
    </citation>
    <scope>NUCLEOTIDE SEQUENCE [LARGE SCALE GENOMIC DNA]</scope>
    <source>
        <strain evidence="1 2">HHB12733</strain>
    </source>
</reference>
<dbReference type="InParanoid" id="A0A165GT30"/>
<sequence>MAAHGSGQLQLAAEHFEKAAKLGGGCAVGMVMWGLTLRHGWGRRKDEQRAFVWLRKGVERALKEWEEVGASAQLVKGRAGNGSGRDMGLGMGMGMGLASDVGEDWGAVRKELVLALREVARGFMHGWGVKEDKKMGFNYFLVAAKLSDPESAQEVAFCYEKARGVKKDKAEAARWYRKAVRAGMSDVGLAWIWKSKYD</sequence>